<dbReference type="AlphaFoldDB" id="U1FC41"/>
<dbReference type="GO" id="GO:0000287">
    <property type="term" value="F:magnesium ion binding"/>
    <property type="evidence" value="ECO:0007669"/>
    <property type="project" value="UniProtKB-ARBA"/>
</dbReference>
<dbReference type="InterPro" id="IPR050722">
    <property type="entry name" value="Pyruvate:ferred/Flavod_OxRd"/>
</dbReference>
<dbReference type="InterPro" id="IPR002880">
    <property type="entry name" value="Pyrv_Fd/Flavodoxin_OxRdtase_N"/>
</dbReference>
<dbReference type="GO" id="GO:0006979">
    <property type="term" value="P:response to oxidative stress"/>
    <property type="evidence" value="ECO:0007669"/>
    <property type="project" value="TreeGrafter"/>
</dbReference>
<dbReference type="PANTHER" id="PTHR32154:SF0">
    <property type="entry name" value="PYRUVATE-FLAVODOXIN OXIDOREDUCTASE-RELATED"/>
    <property type="match status" value="1"/>
</dbReference>
<evidence type="ECO:0000259" key="3">
    <source>
        <dbReference type="Pfam" id="PF01855"/>
    </source>
</evidence>
<dbReference type="EMBL" id="AOSS01000125">
    <property type="protein sequence ID" value="ERF57123.1"/>
    <property type="molecule type" value="Genomic_DNA"/>
</dbReference>
<reference evidence="4 5" key="1">
    <citation type="journal article" date="2013" name="BMC Genomics">
        <title>Comparative genomics reveals distinct host-interacting traits of three major human-associated propionibacteria.</title>
        <authorList>
            <person name="Mak T.N."/>
            <person name="Schmid M."/>
            <person name="Brzuszkiewicz E."/>
            <person name="Zeng G."/>
            <person name="Meyer R."/>
            <person name="Sfanos K.S."/>
            <person name="Brinkmann V."/>
            <person name="Meyer T.F."/>
            <person name="Bruggemann H."/>
        </authorList>
    </citation>
    <scope>NUCLEOTIDE SEQUENCE [LARGE SCALE GENOMIC DNA]</scope>
    <source>
        <strain evidence="4 5">DSM 20700</strain>
    </source>
</reference>
<sequence length="159" mass="16643">MERTRMIADGNTAAASVAYRVNELCSIYPITPSSPMAETADEWSAAGRENIWGAVPTVIEMQSEGGAAGAIHGALQGGALSTTFTASQGLLLMIPNMYKIAGELTSTVFHVAARSLAAQGLSIFGDHQDVMACRQTGFAMLCSSTVQECHDMALIAQTA</sequence>
<keyword evidence="2" id="KW-0560">Oxidoreductase</keyword>
<protein>
    <submittedName>
        <fullName evidence="4">Pyruvate-flavodoxin oxidoreductase</fullName>
    </submittedName>
</protein>
<dbReference type="GO" id="GO:0016491">
    <property type="term" value="F:oxidoreductase activity"/>
    <property type="evidence" value="ECO:0007669"/>
    <property type="project" value="UniProtKB-KW"/>
</dbReference>
<evidence type="ECO:0000256" key="1">
    <source>
        <dbReference type="ARBA" id="ARBA00009032"/>
    </source>
</evidence>
<dbReference type="Gene3D" id="3.40.50.970">
    <property type="match status" value="1"/>
</dbReference>
<comment type="similarity">
    <text evidence="1">Belongs to the pyruvate:ferredoxin/flavodoxin oxidoreductase family.</text>
</comment>
<dbReference type="FunFam" id="3.40.50.970:FF:000012">
    <property type="entry name" value="Pyruvate:ferredoxin (Flavodoxin) oxidoreductase"/>
    <property type="match status" value="1"/>
</dbReference>
<evidence type="ECO:0000256" key="2">
    <source>
        <dbReference type="ARBA" id="ARBA00023002"/>
    </source>
</evidence>
<organism evidence="4 5">
    <name type="scientific">Cutibacterium granulosum DSM 20700</name>
    <dbReference type="NCBI Taxonomy" id="1160719"/>
    <lineage>
        <taxon>Bacteria</taxon>
        <taxon>Bacillati</taxon>
        <taxon>Actinomycetota</taxon>
        <taxon>Actinomycetes</taxon>
        <taxon>Propionibacteriales</taxon>
        <taxon>Propionibacteriaceae</taxon>
        <taxon>Cutibacterium</taxon>
    </lineage>
</organism>
<comment type="caution">
    <text evidence="4">The sequence shown here is derived from an EMBL/GenBank/DDBJ whole genome shotgun (WGS) entry which is preliminary data.</text>
</comment>
<dbReference type="Proteomes" id="UP000016307">
    <property type="component" value="Unassembled WGS sequence"/>
</dbReference>
<feature type="non-terminal residue" evidence="4">
    <location>
        <position position="159"/>
    </location>
</feature>
<dbReference type="CDD" id="cd07034">
    <property type="entry name" value="TPP_PYR_PFOR_IOR-alpha_like"/>
    <property type="match status" value="1"/>
</dbReference>
<evidence type="ECO:0000313" key="4">
    <source>
        <dbReference type="EMBL" id="ERF57123.1"/>
    </source>
</evidence>
<dbReference type="InterPro" id="IPR029061">
    <property type="entry name" value="THDP-binding"/>
</dbReference>
<gene>
    <name evidence="4" type="ORF">H641_03822</name>
</gene>
<evidence type="ECO:0000313" key="5">
    <source>
        <dbReference type="Proteomes" id="UP000016307"/>
    </source>
</evidence>
<keyword evidence="4" id="KW-0670">Pyruvate</keyword>
<dbReference type="Pfam" id="PF01855">
    <property type="entry name" value="POR_N"/>
    <property type="match status" value="1"/>
</dbReference>
<accession>U1FC41</accession>
<keyword evidence="5" id="KW-1185">Reference proteome</keyword>
<dbReference type="PANTHER" id="PTHR32154">
    <property type="entry name" value="PYRUVATE-FLAVODOXIN OXIDOREDUCTASE-RELATED"/>
    <property type="match status" value="1"/>
</dbReference>
<proteinExistence type="inferred from homology"/>
<dbReference type="SUPFAM" id="SSF52518">
    <property type="entry name" value="Thiamin diphosphate-binding fold (THDP-binding)"/>
    <property type="match status" value="1"/>
</dbReference>
<feature type="domain" description="Pyruvate flavodoxin/ferredoxin oxidoreductase pyrimidine binding" evidence="3">
    <location>
        <begin position="17"/>
        <end position="158"/>
    </location>
</feature>
<name>U1FC41_9ACTN</name>